<dbReference type="RefSeq" id="WP_015265544.1">
    <property type="nucleotide sequence ID" value="NC_019904.1"/>
</dbReference>
<dbReference type="EMBL" id="CP003346">
    <property type="protein sequence ID" value="AGA77982.1"/>
    <property type="molecule type" value="Genomic_DNA"/>
</dbReference>
<name>L0FXG0_ECHVK</name>
<dbReference type="PROSITE" id="PS51257">
    <property type="entry name" value="PROKAR_LIPOPROTEIN"/>
    <property type="match status" value="1"/>
</dbReference>
<accession>L0FXG0</accession>
<reference evidence="2" key="1">
    <citation type="submission" date="2012-02" db="EMBL/GenBank/DDBJ databases">
        <title>The complete genome of Echinicola vietnamensis DSM 17526.</title>
        <authorList>
            <person name="Lucas S."/>
            <person name="Copeland A."/>
            <person name="Lapidus A."/>
            <person name="Glavina del Rio T."/>
            <person name="Dalin E."/>
            <person name="Tice H."/>
            <person name="Bruce D."/>
            <person name="Goodwin L."/>
            <person name="Pitluck S."/>
            <person name="Peters L."/>
            <person name="Ovchinnikova G."/>
            <person name="Teshima H."/>
            <person name="Kyrpides N."/>
            <person name="Mavromatis K."/>
            <person name="Ivanova N."/>
            <person name="Brettin T."/>
            <person name="Detter J.C."/>
            <person name="Han C."/>
            <person name="Larimer F."/>
            <person name="Land M."/>
            <person name="Hauser L."/>
            <person name="Markowitz V."/>
            <person name="Cheng J.-F."/>
            <person name="Hugenholtz P."/>
            <person name="Woyke T."/>
            <person name="Wu D."/>
            <person name="Brambilla E."/>
            <person name="Klenk H.-P."/>
            <person name="Eisen J.A."/>
        </authorList>
    </citation>
    <scope>NUCLEOTIDE SEQUENCE [LARGE SCALE GENOMIC DNA]</scope>
    <source>
        <strain evidence="2">DSM 17526 / LMG 23754 / KMM 6221</strain>
    </source>
</reference>
<organism evidence="1 2">
    <name type="scientific">Echinicola vietnamensis (strain DSM 17526 / LMG 23754 / KMM 6221)</name>
    <dbReference type="NCBI Taxonomy" id="926556"/>
    <lineage>
        <taxon>Bacteria</taxon>
        <taxon>Pseudomonadati</taxon>
        <taxon>Bacteroidota</taxon>
        <taxon>Cytophagia</taxon>
        <taxon>Cytophagales</taxon>
        <taxon>Cyclobacteriaceae</taxon>
        <taxon>Echinicola</taxon>
    </lineage>
</organism>
<evidence type="ECO:0000313" key="2">
    <source>
        <dbReference type="Proteomes" id="UP000010796"/>
    </source>
</evidence>
<dbReference type="AlphaFoldDB" id="L0FXG0"/>
<gene>
    <name evidence="1" type="ordered locus">Echvi_1717</name>
</gene>
<proteinExistence type="predicted"/>
<evidence type="ECO:0000313" key="1">
    <source>
        <dbReference type="EMBL" id="AGA77982.1"/>
    </source>
</evidence>
<keyword evidence="2" id="KW-1185">Reference proteome</keyword>
<dbReference type="Proteomes" id="UP000010796">
    <property type="component" value="Chromosome"/>
</dbReference>
<dbReference type="eggNOG" id="ENOG5033PMD">
    <property type="taxonomic scope" value="Bacteria"/>
</dbReference>
<protein>
    <recommendedName>
        <fullName evidence="3">DUF4221 domain-containing protein</fullName>
    </recommendedName>
</protein>
<dbReference type="HOGENOM" id="CLU_701569_0_0_10"/>
<dbReference type="OrthoDB" id="978727at2"/>
<sequence>MKLNTFIYSLAVLASLGACGKTEKKAAGPTVKVELEVVDSLVVDELEPLVMDDHRSDLGYFMLRNRKGRQPLLVDEQGTVIREFDILNEGPDGIGTFGAGYRLLNDTSWIAQNLMQGYYVFDYQGNRKQHLPAQWAGMFSISIYTNRTTFNPYMKDGKAYILGEEQNAFDHKAISAKELGSGFYDQAKTIFNYDITRGDFKLLTTFPDAWVPKSEGRYVGPSFPLVTINRKSMKMALLPTVGNQLFIYDYSGNEPVLEDTVSLTHRFRPEAAPDADLDAAKWLDDYPLFTDLRVCGDGFLVGFYTRVPAEIVKELRAKSEEYYKLPETKEANEKYAKPYYMLVQGGKQVGVIDKLPVHGVIDFADEDGFIYVNDNQDPEVERDYNVFYKLKVK</sequence>
<dbReference type="STRING" id="926556.Echvi_1717"/>
<dbReference type="KEGG" id="evi:Echvi_1717"/>
<evidence type="ECO:0008006" key="3">
    <source>
        <dbReference type="Google" id="ProtNLM"/>
    </source>
</evidence>